<dbReference type="FunFam" id="2.120.10.30:FF:000123">
    <property type="entry name" value="Chloroplast protein HCF243"/>
    <property type="match status" value="1"/>
</dbReference>
<dbReference type="EMBL" id="JACGWL010000003">
    <property type="protein sequence ID" value="KAK4406762.1"/>
    <property type="molecule type" value="Genomic_DNA"/>
</dbReference>
<protein>
    <submittedName>
        <fullName evidence="1">Protein SUPPRESSOR OF QUENCHING 1, chloroplastic</fullName>
    </submittedName>
</protein>
<dbReference type="PANTHER" id="PTHR46388">
    <property type="entry name" value="NHL REPEAT-CONTAINING PROTEIN 2"/>
    <property type="match status" value="1"/>
</dbReference>
<name>A0AAE1X7H6_9LAMI</name>
<sequence>MAGQHQIWKHNTLDGTTRAFSGDGYERNLNGASSASTSFAQPSGITLSPDLKEAYIADSESSSIRALDLRTGGSRLLAGGDPFFSDNLFKFGDHDGVGSEVLLQHPLGVFCGNDGQIYLADSYNHKIKKLDLASRRVTTLAGTGKAGFKDGSAQDAQLSEPSGLVEAGNGRIFIADTNNSIIRVLDLNNGEPRLLTLELKGVQPPVPKSKSLRRLRRRSAADTETIVIDGGSSNEGKLCLKISVPDGYHLSKEAQSKFSVEFEPENAALVDPVDGTISKEGSAVIQFKRSSPSSSKSRIYCKVYYCKEDEVCLYQPLMFEVSFQEAIPDAAPADILLPYIVKPKSPTYNSQSPLPR</sequence>
<keyword evidence="2" id="KW-1185">Reference proteome</keyword>
<reference evidence="1" key="1">
    <citation type="submission" date="2020-06" db="EMBL/GenBank/DDBJ databases">
        <authorList>
            <person name="Li T."/>
            <person name="Hu X."/>
            <person name="Zhang T."/>
            <person name="Song X."/>
            <person name="Zhang H."/>
            <person name="Dai N."/>
            <person name="Sheng W."/>
            <person name="Hou X."/>
            <person name="Wei L."/>
        </authorList>
    </citation>
    <scope>NUCLEOTIDE SEQUENCE</scope>
    <source>
        <strain evidence="1">K16</strain>
        <tissue evidence="1">Leaf</tissue>
    </source>
</reference>
<proteinExistence type="predicted"/>
<dbReference type="AlphaFoldDB" id="A0AAE1X7H6"/>
<organism evidence="1 2">
    <name type="scientific">Sesamum angolense</name>
    <dbReference type="NCBI Taxonomy" id="2727404"/>
    <lineage>
        <taxon>Eukaryota</taxon>
        <taxon>Viridiplantae</taxon>
        <taxon>Streptophyta</taxon>
        <taxon>Embryophyta</taxon>
        <taxon>Tracheophyta</taxon>
        <taxon>Spermatophyta</taxon>
        <taxon>Magnoliopsida</taxon>
        <taxon>eudicotyledons</taxon>
        <taxon>Gunneridae</taxon>
        <taxon>Pentapetalae</taxon>
        <taxon>asterids</taxon>
        <taxon>lamiids</taxon>
        <taxon>Lamiales</taxon>
        <taxon>Pedaliaceae</taxon>
        <taxon>Sesamum</taxon>
    </lineage>
</organism>
<gene>
    <name evidence="1" type="ORF">Sango_0682700</name>
</gene>
<dbReference type="Gene3D" id="2.120.10.30">
    <property type="entry name" value="TolB, C-terminal domain"/>
    <property type="match status" value="1"/>
</dbReference>
<dbReference type="InterPro" id="IPR011042">
    <property type="entry name" value="6-blade_b-propeller_TolB-like"/>
</dbReference>
<dbReference type="PANTHER" id="PTHR46388:SF2">
    <property type="entry name" value="NHL REPEAT-CONTAINING PROTEIN 2"/>
    <property type="match status" value="1"/>
</dbReference>
<dbReference type="Proteomes" id="UP001289374">
    <property type="component" value="Unassembled WGS sequence"/>
</dbReference>
<evidence type="ECO:0000313" key="2">
    <source>
        <dbReference type="Proteomes" id="UP001289374"/>
    </source>
</evidence>
<evidence type="ECO:0000313" key="1">
    <source>
        <dbReference type="EMBL" id="KAK4406762.1"/>
    </source>
</evidence>
<dbReference type="SUPFAM" id="SSF101898">
    <property type="entry name" value="NHL repeat"/>
    <property type="match status" value="1"/>
</dbReference>
<comment type="caution">
    <text evidence="1">The sequence shown here is derived from an EMBL/GenBank/DDBJ whole genome shotgun (WGS) entry which is preliminary data.</text>
</comment>
<accession>A0AAE1X7H6</accession>
<reference evidence="1" key="2">
    <citation type="journal article" date="2024" name="Plant">
        <title>Genomic evolution and insights into agronomic trait innovations of Sesamum species.</title>
        <authorList>
            <person name="Miao H."/>
            <person name="Wang L."/>
            <person name="Qu L."/>
            <person name="Liu H."/>
            <person name="Sun Y."/>
            <person name="Le M."/>
            <person name="Wang Q."/>
            <person name="Wei S."/>
            <person name="Zheng Y."/>
            <person name="Lin W."/>
            <person name="Duan Y."/>
            <person name="Cao H."/>
            <person name="Xiong S."/>
            <person name="Wang X."/>
            <person name="Wei L."/>
            <person name="Li C."/>
            <person name="Ma Q."/>
            <person name="Ju M."/>
            <person name="Zhao R."/>
            <person name="Li G."/>
            <person name="Mu C."/>
            <person name="Tian Q."/>
            <person name="Mei H."/>
            <person name="Zhang T."/>
            <person name="Gao T."/>
            <person name="Zhang H."/>
        </authorList>
    </citation>
    <scope>NUCLEOTIDE SEQUENCE</scope>
    <source>
        <strain evidence="1">K16</strain>
    </source>
</reference>